<dbReference type="AlphaFoldDB" id="A0A839EH25"/>
<dbReference type="RefSeq" id="WP_182549905.1">
    <property type="nucleotide sequence ID" value="NZ_JACGXN010000003.1"/>
</dbReference>
<evidence type="ECO:0000313" key="1">
    <source>
        <dbReference type="EMBL" id="MBA8879281.1"/>
    </source>
</evidence>
<protein>
    <submittedName>
        <fullName evidence="1">Uncharacterized protein</fullName>
    </submittedName>
</protein>
<dbReference type="EMBL" id="JACGXN010000003">
    <property type="protein sequence ID" value="MBA8879281.1"/>
    <property type="molecule type" value="Genomic_DNA"/>
</dbReference>
<accession>A0A839EH25</accession>
<reference evidence="1 2" key="1">
    <citation type="submission" date="2020-07" db="EMBL/GenBank/DDBJ databases">
        <title>Genomic Encyclopedia of Type Strains, Phase IV (KMG-V): Genome sequencing to study the core and pangenomes of soil and plant-associated prokaryotes.</title>
        <authorList>
            <person name="Whitman W."/>
        </authorList>
    </citation>
    <scope>NUCLEOTIDE SEQUENCE [LARGE SCALE GENOMIC DNA]</scope>
    <source>
        <strain evidence="1 2">AN3</strain>
    </source>
</reference>
<sequence length="95" mass="10697">MFEQQGEEYSALVNKVAKELFKRRHGKAADWDNLPLFVRKNYEDDACTAIETIREVLMHPTNEMIDAANRSLPSTTSGMIIAAIKASELNAITKK</sequence>
<keyword evidence="2" id="KW-1185">Reference proteome</keyword>
<comment type="caution">
    <text evidence="1">The sequence shown here is derived from an EMBL/GenBank/DDBJ whole genome shotgun (WGS) entry which is preliminary data.</text>
</comment>
<dbReference type="Proteomes" id="UP000549052">
    <property type="component" value="Unassembled WGS sequence"/>
</dbReference>
<gene>
    <name evidence="1" type="ORF">FHW16_002999</name>
</gene>
<evidence type="ECO:0000313" key="2">
    <source>
        <dbReference type="Proteomes" id="UP000549052"/>
    </source>
</evidence>
<proteinExistence type="predicted"/>
<name>A0A839EH25_9HYPH</name>
<organism evidence="1 2">
    <name type="scientific">Phyllobacterium myrsinacearum</name>
    <dbReference type="NCBI Taxonomy" id="28101"/>
    <lineage>
        <taxon>Bacteria</taxon>
        <taxon>Pseudomonadati</taxon>
        <taxon>Pseudomonadota</taxon>
        <taxon>Alphaproteobacteria</taxon>
        <taxon>Hyphomicrobiales</taxon>
        <taxon>Phyllobacteriaceae</taxon>
        <taxon>Phyllobacterium</taxon>
    </lineage>
</organism>